<gene>
    <name evidence="2" type="ORF">BpHYR1_040395</name>
</gene>
<comment type="caution">
    <text evidence="2">The sequence shown here is derived from an EMBL/GenBank/DDBJ whole genome shotgun (WGS) entry which is preliminary data.</text>
</comment>
<dbReference type="EMBL" id="REGN01010035">
    <property type="protein sequence ID" value="RMZ99812.1"/>
    <property type="molecule type" value="Genomic_DNA"/>
</dbReference>
<protein>
    <recommendedName>
        <fullName evidence="4">SMB domain-containing protein</fullName>
    </recommendedName>
</protein>
<feature type="chain" id="PRO_5018279389" description="SMB domain-containing protein" evidence="1">
    <location>
        <begin position="31"/>
        <end position="86"/>
    </location>
</feature>
<proteinExistence type="predicted"/>
<name>A0A3M7PL37_BRAPC</name>
<keyword evidence="3" id="KW-1185">Reference proteome</keyword>
<evidence type="ECO:0000256" key="1">
    <source>
        <dbReference type="SAM" id="SignalP"/>
    </source>
</evidence>
<evidence type="ECO:0000313" key="3">
    <source>
        <dbReference type="Proteomes" id="UP000276133"/>
    </source>
</evidence>
<accession>A0A3M7PL37</accession>
<keyword evidence="1" id="KW-0732">Signal</keyword>
<dbReference type="AlphaFoldDB" id="A0A3M7PL37"/>
<reference evidence="2 3" key="1">
    <citation type="journal article" date="2018" name="Sci. Rep.">
        <title>Genomic signatures of local adaptation to the degree of environmental predictability in rotifers.</title>
        <authorList>
            <person name="Franch-Gras L."/>
            <person name="Hahn C."/>
            <person name="Garcia-Roger E.M."/>
            <person name="Carmona M.J."/>
            <person name="Serra M."/>
            <person name="Gomez A."/>
        </authorList>
    </citation>
    <scope>NUCLEOTIDE SEQUENCE [LARGE SCALE GENOMIC DNA]</scope>
    <source>
        <strain evidence="2">HYR1</strain>
    </source>
</reference>
<evidence type="ECO:0008006" key="4">
    <source>
        <dbReference type="Google" id="ProtNLM"/>
    </source>
</evidence>
<sequence length="86" mass="9780">MVFKKQSIRKMILLIFSQLLLSICLKKTAGLECNDICIGTGSSSKNCFCDHCDHFDDCCQNQLPKSVEPSLYECNSKLSDHHFIYT</sequence>
<feature type="signal peptide" evidence="1">
    <location>
        <begin position="1"/>
        <end position="30"/>
    </location>
</feature>
<organism evidence="2 3">
    <name type="scientific">Brachionus plicatilis</name>
    <name type="common">Marine rotifer</name>
    <name type="synonym">Brachionus muelleri</name>
    <dbReference type="NCBI Taxonomy" id="10195"/>
    <lineage>
        <taxon>Eukaryota</taxon>
        <taxon>Metazoa</taxon>
        <taxon>Spiralia</taxon>
        <taxon>Gnathifera</taxon>
        <taxon>Rotifera</taxon>
        <taxon>Eurotatoria</taxon>
        <taxon>Monogononta</taxon>
        <taxon>Pseudotrocha</taxon>
        <taxon>Ploima</taxon>
        <taxon>Brachionidae</taxon>
        <taxon>Brachionus</taxon>
    </lineage>
</organism>
<dbReference type="Proteomes" id="UP000276133">
    <property type="component" value="Unassembled WGS sequence"/>
</dbReference>
<feature type="non-terminal residue" evidence="2">
    <location>
        <position position="86"/>
    </location>
</feature>
<evidence type="ECO:0000313" key="2">
    <source>
        <dbReference type="EMBL" id="RMZ99812.1"/>
    </source>
</evidence>